<sequence length="63" mass="7319">MDANIVFEIAKVLPREEQKKLLNMLKGNLIVKKKSKVKKKLSDTETQKFLLRTVFNVKTTSQK</sequence>
<keyword evidence="2" id="KW-1185">Reference proteome</keyword>
<organism evidence="1 2">
    <name type="scientific">Tenacibaculum todarodis</name>
    <dbReference type="NCBI Taxonomy" id="1850252"/>
    <lineage>
        <taxon>Bacteria</taxon>
        <taxon>Pseudomonadati</taxon>
        <taxon>Bacteroidota</taxon>
        <taxon>Flavobacteriia</taxon>
        <taxon>Flavobacteriales</taxon>
        <taxon>Flavobacteriaceae</taxon>
        <taxon>Tenacibaculum</taxon>
    </lineage>
</organism>
<protein>
    <submittedName>
        <fullName evidence="1">Uncharacterized protein</fullName>
    </submittedName>
</protein>
<proteinExistence type="predicted"/>
<dbReference type="Proteomes" id="UP000181898">
    <property type="component" value="Chromosome"/>
</dbReference>
<dbReference type="STRING" id="1850252.LPB136_13495"/>
<reference evidence="1 2" key="1">
    <citation type="submission" date="2016-11" db="EMBL/GenBank/DDBJ databases">
        <title>Tenacibaculum sp. LPB0136, isolated from marine environment.</title>
        <authorList>
            <person name="Kim E."/>
            <person name="Yi H."/>
        </authorList>
    </citation>
    <scope>NUCLEOTIDE SEQUENCE [LARGE SCALE GENOMIC DNA]</scope>
    <source>
        <strain evidence="1 2">LPB0136</strain>
    </source>
</reference>
<evidence type="ECO:0000313" key="1">
    <source>
        <dbReference type="EMBL" id="APG66324.1"/>
    </source>
</evidence>
<name>A0A1L3JML0_9FLAO</name>
<dbReference type="EMBL" id="CP018155">
    <property type="protein sequence ID" value="APG66324.1"/>
    <property type="molecule type" value="Genomic_DNA"/>
</dbReference>
<evidence type="ECO:0000313" key="2">
    <source>
        <dbReference type="Proteomes" id="UP000181898"/>
    </source>
</evidence>
<dbReference type="KEGG" id="ten:LPB136_13495"/>
<dbReference type="AlphaFoldDB" id="A0A1L3JML0"/>
<gene>
    <name evidence="1" type="ORF">LPB136_13495</name>
</gene>
<accession>A0A1L3JML0</accession>